<dbReference type="GO" id="GO:0005886">
    <property type="term" value="C:plasma membrane"/>
    <property type="evidence" value="ECO:0007669"/>
    <property type="project" value="TreeGrafter"/>
</dbReference>
<evidence type="ECO:0000256" key="4">
    <source>
        <dbReference type="SAM" id="Phobius"/>
    </source>
</evidence>
<dbReference type="EMBL" id="FAOO01000004">
    <property type="protein sequence ID" value="CUU03174.1"/>
    <property type="molecule type" value="Genomic_DNA"/>
</dbReference>
<dbReference type="InterPro" id="IPR001460">
    <property type="entry name" value="PCN-bd_Tpept"/>
</dbReference>
<protein>
    <submittedName>
        <fullName evidence="6">Cell division protein FtsI (Penicillin-binding protein 3)</fullName>
    </submittedName>
</protein>
<feature type="transmembrane region" description="Helical" evidence="4">
    <location>
        <begin position="21"/>
        <end position="40"/>
    </location>
</feature>
<dbReference type="InterPro" id="IPR012338">
    <property type="entry name" value="Beta-lactam/transpept-like"/>
</dbReference>
<name>A0A0S4MYW2_9BACT</name>
<keyword evidence="2" id="KW-0378">Hydrolase</keyword>
<keyword evidence="3 4" id="KW-0472">Membrane</keyword>
<dbReference type="Gene3D" id="3.90.1310.10">
    <property type="entry name" value="Penicillin-binding protein 2a (Domain 2)"/>
    <property type="match status" value="1"/>
</dbReference>
<dbReference type="Pfam" id="PF00905">
    <property type="entry name" value="Transpeptidase"/>
    <property type="match status" value="1"/>
</dbReference>
<dbReference type="STRING" id="1643428.GCA_001442855_00650"/>
<feature type="domain" description="PASTA" evidence="5">
    <location>
        <begin position="608"/>
        <end position="664"/>
    </location>
</feature>
<dbReference type="GO" id="GO:0008658">
    <property type="term" value="F:penicillin binding"/>
    <property type="evidence" value="ECO:0007669"/>
    <property type="project" value="InterPro"/>
</dbReference>
<dbReference type="PROSITE" id="PS51178">
    <property type="entry name" value="PASTA"/>
    <property type="match status" value="1"/>
</dbReference>
<evidence type="ECO:0000256" key="3">
    <source>
        <dbReference type="ARBA" id="ARBA00023136"/>
    </source>
</evidence>
<keyword evidence="6" id="KW-0131">Cell cycle</keyword>
<dbReference type="Proteomes" id="UP000320623">
    <property type="component" value="Unassembled WGS sequence"/>
</dbReference>
<evidence type="ECO:0000313" key="6">
    <source>
        <dbReference type="EMBL" id="CUU03174.1"/>
    </source>
</evidence>
<evidence type="ECO:0000256" key="2">
    <source>
        <dbReference type="ARBA" id="ARBA00022645"/>
    </source>
</evidence>
<evidence type="ECO:0000259" key="5">
    <source>
        <dbReference type="PROSITE" id="PS51178"/>
    </source>
</evidence>
<dbReference type="GO" id="GO:0004180">
    <property type="term" value="F:carboxypeptidase activity"/>
    <property type="evidence" value="ECO:0007669"/>
    <property type="project" value="UniProtKB-KW"/>
</dbReference>
<dbReference type="PANTHER" id="PTHR30627:SF1">
    <property type="entry name" value="PEPTIDOGLYCAN D,D-TRANSPEPTIDASE FTSI"/>
    <property type="match status" value="1"/>
</dbReference>
<gene>
    <name evidence="6" type="ORF">JGI1_00668</name>
</gene>
<comment type="subcellular location">
    <subcellularLocation>
        <location evidence="1">Membrane</location>
    </subcellularLocation>
</comment>
<dbReference type="PANTHER" id="PTHR30627">
    <property type="entry name" value="PEPTIDOGLYCAN D,D-TRANSPEPTIDASE"/>
    <property type="match status" value="1"/>
</dbReference>
<keyword evidence="6" id="KW-0132">Cell division</keyword>
<keyword evidence="7" id="KW-1185">Reference proteome</keyword>
<dbReference type="SMART" id="SM00740">
    <property type="entry name" value="PASTA"/>
    <property type="match status" value="1"/>
</dbReference>
<dbReference type="GO" id="GO:0051301">
    <property type="term" value="P:cell division"/>
    <property type="evidence" value="ECO:0007669"/>
    <property type="project" value="UniProtKB-KW"/>
</dbReference>
<keyword evidence="4" id="KW-1133">Transmembrane helix</keyword>
<evidence type="ECO:0000313" key="7">
    <source>
        <dbReference type="Proteomes" id="UP000320623"/>
    </source>
</evidence>
<dbReference type="SUPFAM" id="SSF54184">
    <property type="entry name" value="Penicillin-binding protein 2x (pbp-2x), c-terminal domain"/>
    <property type="match status" value="1"/>
</dbReference>
<sequence>MNFEPKNTIGRDFVGVFSSRLRFAFYLLSFVLLLYVLRLLELQIFKHSYFSTASRKQYFTEVILPAKRGLILDKEGRILATNVKMYQIAVDPYHLKKMKANLKEVAWNLSKIFGGDSRYYLDKLKDTSKRYVVLVKDASPVSVAKFSSFLNSLRSKTERYIYRGIIKVESFRRFYPYEEVAGHIIGAVGSEGEGLMGIEYEFDEILKGRNGLIRLARDGLGEVRASGELEKIEPMDGYSVKLTIDVGYQSIVEEELKKAVNEFDADGGVAIVVDPWSGDILALANYPSFNPNHFWSFDPQSYKNKAISDAFEPGSTFKIVPASILLEEDTMKLYRKVNVDGGNSLIRGVRVVDHKPYNVLSFSEVLKYSSNIGIAKLSLEIDGVKLYRKARDFGFGAYTGIRLPGESKGELKTPDKWSPASKIYISFGYELRATPLQIAMAYASIANGGILIQPRLIKEVLDSKGKVVKEFPIIPVRRVISERTAKILTQILEDVVNSGTGIQAKIDGLRIAGKTGTAQIYESGFYSKSRYRASFVGFFPVENPKFVCFVMLESPKKNYAGGIVAAPVFKRIAEQLIKLSPVNNENSSKTFTDVSDENFKKVSEVDVGNKMPDLRNMSVRSAIEKILPLNLDVAIVGSGIVVEQIPKPGSAVFPGMRCILYCRDDLKFSLLER</sequence>
<dbReference type="InterPro" id="IPR005543">
    <property type="entry name" value="PASTA_dom"/>
</dbReference>
<dbReference type="SUPFAM" id="SSF56601">
    <property type="entry name" value="beta-lactamase/transpeptidase-like"/>
    <property type="match status" value="1"/>
</dbReference>
<keyword evidence="2" id="KW-0121">Carboxypeptidase</keyword>
<dbReference type="Pfam" id="PF03793">
    <property type="entry name" value="PASTA"/>
    <property type="match status" value="1"/>
</dbReference>
<dbReference type="AlphaFoldDB" id="A0A0S4MYW2"/>
<accession>A0A0S4MYW2</accession>
<dbReference type="InterPro" id="IPR050515">
    <property type="entry name" value="Beta-lactam/transpept"/>
</dbReference>
<dbReference type="CDD" id="cd06576">
    <property type="entry name" value="PASTA_Pbp2x-like_1"/>
    <property type="match status" value="1"/>
</dbReference>
<evidence type="ECO:0000256" key="1">
    <source>
        <dbReference type="ARBA" id="ARBA00004370"/>
    </source>
</evidence>
<proteinExistence type="predicted"/>
<dbReference type="SUPFAM" id="SSF56519">
    <property type="entry name" value="Penicillin binding protein dimerisation domain"/>
    <property type="match status" value="1"/>
</dbReference>
<dbReference type="Gene3D" id="3.40.710.10">
    <property type="entry name" value="DD-peptidase/beta-lactamase superfamily"/>
    <property type="match status" value="1"/>
</dbReference>
<organism evidence="6 7">
    <name type="scientific">Candidatus Thermokryptus mobilis</name>
    <dbReference type="NCBI Taxonomy" id="1643428"/>
    <lineage>
        <taxon>Bacteria</taxon>
        <taxon>Pseudomonadati</taxon>
        <taxon>Candidatus Kryptoniota</taxon>
        <taxon>Candidatus Thermokryptus</taxon>
    </lineage>
</organism>
<keyword evidence="2" id="KW-0645">Protease</keyword>
<dbReference type="RefSeq" id="WP_181180234.1">
    <property type="nucleotide sequence ID" value="NZ_FAOO01000004.1"/>
</dbReference>
<dbReference type="Pfam" id="PF03717">
    <property type="entry name" value="PBP_dimer"/>
    <property type="match status" value="1"/>
</dbReference>
<dbReference type="Gene3D" id="3.30.450.330">
    <property type="match status" value="1"/>
</dbReference>
<dbReference type="InterPro" id="IPR036138">
    <property type="entry name" value="PBP_dimer_sf"/>
</dbReference>
<dbReference type="GO" id="GO:0071555">
    <property type="term" value="P:cell wall organization"/>
    <property type="evidence" value="ECO:0007669"/>
    <property type="project" value="TreeGrafter"/>
</dbReference>
<keyword evidence="4" id="KW-0812">Transmembrane</keyword>
<reference evidence="7" key="1">
    <citation type="submission" date="2015-11" db="EMBL/GenBank/DDBJ databases">
        <authorList>
            <person name="Varghese N."/>
        </authorList>
    </citation>
    <scope>NUCLEOTIDE SEQUENCE [LARGE SCALE GENOMIC DNA]</scope>
</reference>
<dbReference type="InterPro" id="IPR005311">
    <property type="entry name" value="PBP_dimer"/>
</dbReference>